<evidence type="ECO:0008006" key="4">
    <source>
        <dbReference type="Google" id="ProtNLM"/>
    </source>
</evidence>
<dbReference type="Proteomes" id="UP001168972">
    <property type="component" value="Unassembled WGS sequence"/>
</dbReference>
<sequence>MSPEGSKSIRYGTNRERRHHRGINGRKTIFQRAGKKADIRYAAFITENNILFRIAADILNFFKDMSKDSEILRSMSIGRTKYPTCDITNQKWMTFFIRYVDPNSLDVKSQLVKLIKMDAKNRSDCEEYLNAIKNDVHESIVTDVRNKCLEFYITAAKEICTRLQIKDPFLNKLKNEEKQILSKMNFDNMWEQICKHSYPNLRKLVSAVRSLPNSNADAEKVFVTITMNAICVVKSAMSMRNETVLKMIIDEDHLNNMTSDILHAVEPREKSHLRLHAGEIDEMACPLGDI</sequence>
<evidence type="ECO:0000313" key="3">
    <source>
        <dbReference type="Proteomes" id="UP001168972"/>
    </source>
</evidence>
<evidence type="ECO:0000313" key="2">
    <source>
        <dbReference type="EMBL" id="KAK0167754.1"/>
    </source>
</evidence>
<evidence type="ECO:0000256" key="1">
    <source>
        <dbReference type="SAM" id="MobiDB-lite"/>
    </source>
</evidence>
<organism evidence="2 3">
    <name type="scientific">Microctonus hyperodae</name>
    <name type="common">Parasitoid wasp</name>
    <dbReference type="NCBI Taxonomy" id="165561"/>
    <lineage>
        <taxon>Eukaryota</taxon>
        <taxon>Metazoa</taxon>
        <taxon>Ecdysozoa</taxon>
        <taxon>Arthropoda</taxon>
        <taxon>Hexapoda</taxon>
        <taxon>Insecta</taxon>
        <taxon>Pterygota</taxon>
        <taxon>Neoptera</taxon>
        <taxon>Endopterygota</taxon>
        <taxon>Hymenoptera</taxon>
        <taxon>Apocrita</taxon>
        <taxon>Ichneumonoidea</taxon>
        <taxon>Braconidae</taxon>
        <taxon>Euphorinae</taxon>
        <taxon>Microctonus</taxon>
    </lineage>
</organism>
<name>A0AA39KNB3_MICHY</name>
<feature type="region of interest" description="Disordered" evidence="1">
    <location>
        <begin position="1"/>
        <end position="25"/>
    </location>
</feature>
<dbReference type="AlphaFoldDB" id="A0AA39KNB3"/>
<accession>A0AA39KNB3</accession>
<gene>
    <name evidence="2" type="ORF">PV327_001618</name>
</gene>
<reference evidence="2" key="1">
    <citation type="journal article" date="2023" name="bioRxiv">
        <title>Scaffold-level genome assemblies of two parasitoid biocontrol wasps reveal the parthenogenesis mechanism and an associated novel virus.</title>
        <authorList>
            <person name="Inwood S."/>
            <person name="Skelly J."/>
            <person name="Guhlin J."/>
            <person name="Harrop T."/>
            <person name="Goldson S."/>
            <person name="Dearden P."/>
        </authorList>
    </citation>
    <scope>NUCLEOTIDE SEQUENCE</scope>
    <source>
        <strain evidence="2">Lincoln</strain>
        <tissue evidence="2">Whole body</tissue>
    </source>
</reference>
<proteinExistence type="predicted"/>
<protein>
    <recommendedName>
        <fullName evidence="4">HAT C-terminal dimerisation domain-containing protein</fullName>
    </recommendedName>
</protein>
<keyword evidence="3" id="KW-1185">Reference proteome</keyword>
<reference evidence="2" key="2">
    <citation type="submission" date="2023-03" db="EMBL/GenBank/DDBJ databases">
        <authorList>
            <person name="Inwood S.N."/>
            <person name="Skelly J.G."/>
            <person name="Guhlin J."/>
            <person name="Harrop T.W.R."/>
            <person name="Goldson S.G."/>
            <person name="Dearden P.K."/>
        </authorList>
    </citation>
    <scope>NUCLEOTIDE SEQUENCE</scope>
    <source>
        <strain evidence="2">Lincoln</strain>
        <tissue evidence="2">Whole body</tissue>
    </source>
</reference>
<dbReference type="EMBL" id="JAQQBR010001831">
    <property type="protein sequence ID" value="KAK0167754.1"/>
    <property type="molecule type" value="Genomic_DNA"/>
</dbReference>
<comment type="caution">
    <text evidence="2">The sequence shown here is derived from an EMBL/GenBank/DDBJ whole genome shotgun (WGS) entry which is preliminary data.</text>
</comment>